<dbReference type="SUPFAM" id="SSF52540">
    <property type="entry name" value="P-loop containing nucleoside triphosphate hydrolases"/>
    <property type="match status" value="1"/>
</dbReference>
<protein>
    <submittedName>
        <fullName evidence="1">Uncharacterized protein</fullName>
    </submittedName>
</protein>
<reference evidence="1" key="1">
    <citation type="submission" date="2018-05" db="EMBL/GenBank/DDBJ databases">
        <authorList>
            <person name="Lanie J.A."/>
            <person name="Ng W.-L."/>
            <person name="Kazmierczak K.M."/>
            <person name="Andrzejewski T.M."/>
            <person name="Davidsen T.M."/>
            <person name="Wayne K.J."/>
            <person name="Tettelin H."/>
            <person name="Glass J.I."/>
            <person name="Rusch D."/>
            <person name="Podicherti R."/>
            <person name="Tsui H.-C.T."/>
            <person name="Winkler M.E."/>
        </authorList>
    </citation>
    <scope>NUCLEOTIDE SEQUENCE</scope>
</reference>
<gene>
    <name evidence="1" type="ORF">METZ01_LOCUS172587</name>
</gene>
<name>A0A382C337_9ZZZZ</name>
<dbReference type="AlphaFoldDB" id="A0A382C337"/>
<evidence type="ECO:0000313" key="1">
    <source>
        <dbReference type="EMBL" id="SVB19733.1"/>
    </source>
</evidence>
<sequence length="95" mass="10919">VLVSHDMDRVAELASQVTVMDRGRVRWHGATRQVLETACEEQEDGRPAVEPPAALRLSLDLRQRGWQVPSLLTRTEACHFVSRLRRRHPNSPQRE</sequence>
<organism evidence="1">
    <name type="scientific">marine metagenome</name>
    <dbReference type="NCBI Taxonomy" id="408172"/>
    <lineage>
        <taxon>unclassified sequences</taxon>
        <taxon>metagenomes</taxon>
        <taxon>ecological metagenomes</taxon>
    </lineage>
</organism>
<dbReference type="InterPro" id="IPR027417">
    <property type="entry name" value="P-loop_NTPase"/>
</dbReference>
<dbReference type="Gene3D" id="3.40.50.300">
    <property type="entry name" value="P-loop containing nucleotide triphosphate hydrolases"/>
    <property type="match status" value="1"/>
</dbReference>
<feature type="non-terminal residue" evidence="1">
    <location>
        <position position="1"/>
    </location>
</feature>
<proteinExistence type="predicted"/>
<accession>A0A382C337</accession>
<dbReference type="EMBL" id="UINC01032298">
    <property type="protein sequence ID" value="SVB19733.1"/>
    <property type="molecule type" value="Genomic_DNA"/>
</dbReference>